<dbReference type="AlphaFoldDB" id="A0AA39L8C7"/>
<evidence type="ECO:0000256" key="3">
    <source>
        <dbReference type="ARBA" id="ARBA00022691"/>
    </source>
</evidence>
<comment type="caution">
    <text evidence="5">The sequence shown here is derived from an EMBL/GenBank/DDBJ whole genome shotgun (WGS) entry which is preliminary data.</text>
</comment>
<dbReference type="GO" id="GO:0008171">
    <property type="term" value="F:O-methyltransferase activity"/>
    <property type="evidence" value="ECO:0007669"/>
    <property type="project" value="InterPro"/>
</dbReference>
<gene>
    <name evidence="5" type="ORF">NLU13_3955</name>
</gene>
<sequence>MAAKQPTLNELAAQVASLTRDFSSYLEKNKIPEPTLAADSPTSYTGLDGDSFILRQKLLDAINDLSYLVSGPSESIFNYVHNSMPDVAALNIMNHFNFWTAVPVDGTATQEEIAKHARLPVSIVSRLIEHGTTLRLFEYTTPNKATTSTVKHTSRSAALAQNPGLRALISTIIDDAAAPMCFMTQALDKYALGKTTFEENMEETSFRLMHSGELFKNDYKNPWEYIEGDGEGEKKGWRQRNFTAFMKYLKDIFSYEEVVANAYDWKAAGDIKVVDIGGSGGHDAFVLAEKFPNLTINVQDLPEVAPVFKANVPSALSSRVTFTAHSFFEPQPVSADIYMLKLILHDWPDKESVQILKGLTTSMKPGARVLFIDYVGKQGGEEGTADLPRSIAQMGTSTDLRMMALFATRERPASAWKELFKRADERYELVRVEANPMTFFVIIEAVWRG</sequence>
<keyword evidence="2" id="KW-0808">Transferase</keyword>
<keyword evidence="1" id="KW-0489">Methyltransferase</keyword>
<evidence type="ECO:0000256" key="1">
    <source>
        <dbReference type="ARBA" id="ARBA00022603"/>
    </source>
</evidence>
<proteinExistence type="predicted"/>
<dbReference type="Proteomes" id="UP001175261">
    <property type="component" value="Unassembled WGS sequence"/>
</dbReference>
<dbReference type="Gene3D" id="3.40.50.150">
    <property type="entry name" value="Vaccinia Virus protein VP39"/>
    <property type="match status" value="1"/>
</dbReference>
<dbReference type="SUPFAM" id="SSF53335">
    <property type="entry name" value="S-adenosyl-L-methionine-dependent methyltransferases"/>
    <property type="match status" value="1"/>
</dbReference>
<evidence type="ECO:0000313" key="6">
    <source>
        <dbReference type="Proteomes" id="UP001175261"/>
    </source>
</evidence>
<organism evidence="5 6">
    <name type="scientific">Sarocladium strictum</name>
    <name type="common">Black bundle disease fungus</name>
    <name type="synonym">Acremonium strictum</name>
    <dbReference type="NCBI Taxonomy" id="5046"/>
    <lineage>
        <taxon>Eukaryota</taxon>
        <taxon>Fungi</taxon>
        <taxon>Dikarya</taxon>
        <taxon>Ascomycota</taxon>
        <taxon>Pezizomycotina</taxon>
        <taxon>Sordariomycetes</taxon>
        <taxon>Hypocreomycetidae</taxon>
        <taxon>Hypocreales</taxon>
        <taxon>Sarocladiaceae</taxon>
        <taxon>Sarocladium</taxon>
    </lineage>
</organism>
<evidence type="ECO:0000313" key="5">
    <source>
        <dbReference type="EMBL" id="KAK0387710.1"/>
    </source>
</evidence>
<protein>
    <recommendedName>
        <fullName evidence="4">O-methyltransferase C-terminal domain-containing protein</fullName>
    </recommendedName>
</protein>
<keyword evidence="6" id="KW-1185">Reference proteome</keyword>
<dbReference type="Pfam" id="PF00891">
    <property type="entry name" value="Methyltransf_2"/>
    <property type="match status" value="1"/>
</dbReference>
<dbReference type="PANTHER" id="PTHR43712:SF12">
    <property type="entry name" value="STERIGMATOCYSTIN 8-O-METHYLTRANSFERASE"/>
    <property type="match status" value="1"/>
</dbReference>
<reference evidence="5" key="1">
    <citation type="submission" date="2022-10" db="EMBL/GenBank/DDBJ databases">
        <title>Determination and structural analysis of whole genome sequence of Sarocladium strictum F4-1.</title>
        <authorList>
            <person name="Hu L."/>
            <person name="Jiang Y."/>
        </authorList>
    </citation>
    <scope>NUCLEOTIDE SEQUENCE</scope>
    <source>
        <strain evidence="5">F4-1</strain>
    </source>
</reference>
<dbReference type="InterPro" id="IPR001077">
    <property type="entry name" value="COMT_C"/>
</dbReference>
<dbReference type="InterPro" id="IPR016461">
    <property type="entry name" value="COMT-like"/>
</dbReference>
<dbReference type="PROSITE" id="PS51683">
    <property type="entry name" value="SAM_OMT_II"/>
    <property type="match status" value="1"/>
</dbReference>
<accession>A0AA39L8C7</accession>
<evidence type="ECO:0000256" key="2">
    <source>
        <dbReference type="ARBA" id="ARBA00022679"/>
    </source>
</evidence>
<dbReference type="InterPro" id="IPR029063">
    <property type="entry name" value="SAM-dependent_MTases_sf"/>
</dbReference>
<name>A0AA39L8C7_SARSR</name>
<feature type="domain" description="O-methyltransferase C-terminal" evidence="4">
    <location>
        <begin position="223"/>
        <end position="423"/>
    </location>
</feature>
<dbReference type="GO" id="GO:0032259">
    <property type="term" value="P:methylation"/>
    <property type="evidence" value="ECO:0007669"/>
    <property type="project" value="UniProtKB-KW"/>
</dbReference>
<dbReference type="PANTHER" id="PTHR43712">
    <property type="entry name" value="PUTATIVE (AFU_ORTHOLOGUE AFUA_4G14580)-RELATED"/>
    <property type="match status" value="1"/>
</dbReference>
<keyword evidence="3" id="KW-0949">S-adenosyl-L-methionine</keyword>
<dbReference type="EMBL" id="JAPDFR010000003">
    <property type="protein sequence ID" value="KAK0387710.1"/>
    <property type="molecule type" value="Genomic_DNA"/>
</dbReference>
<evidence type="ECO:0000259" key="4">
    <source>
        <dbReference type="Pfam" id="PF00891"/>
    </source>
</evidence>